<feature type="region of interest" description="Disordered" evidence="1">
    <location>
        <begin position="1"/>
        <end position="20"/>
    </location>
</feature>
<comment type="caution">
    <text evidence="2">The sequence shown here is derived from an EMBL/GenBank/DDBJ whole genome shotgun (WGS) entry which is preliminary data.</text>
</comment>
<gene>
    <name evidence="2" type="ORF">EVAR_85865_1</name>
</gene>
<dbReference type="Proteomes" id="UP000299102">
    <property type="component" value="Unassembled WGS sequence"/>
</dbReference>
<protein>
    <submittedName>
        <fullName evidence="2">Uncharacterized protein</fullName>
    </submittedName>
</protein>
<feature type="compositionally biased region" description="Basic and acidic residues" evidence="1">
    <location>
        <begin position="1"/>
        <end position="11"/>
    </location>
</feature>
<evidence type="ECO:0000313" key="3">
    <source>
        <dbReference type="Proteomes" id="UP000299102"/>
    </source>
</evidence>
<dbReference type="AlphaFoldDB" id="A0A4C2A794"/>
<name>A0A4C2A794_EUMVA</name>
<dbReference type="OrthoDB" id="411823at2759"/>
<evidence type="ECO:0000313" key="2">
    <source>
        <dbReference type="EMBL" id="GBP94845.1"/>
    </source>
</evidence>
<organism evidence="2 3">
    <name type="scientific">Eumeta variegata</name>
    <name type="common">Bagworm moth</name>
    <name type="synonym">Eumeta japonica</name>
    <dbReference type="NCBI Taxonomy" id="151549"/>
    <lineage>
        <taxon>Eukaryota</taxon>
        <taxon>Metazoa</taxon>
        <taxon>Ecdysozoa</taxon>
        <taxon>Arthropoda</taxon>
        <taxon>Hexapoda</taxon>
        <taxon>Insecta</taxon>
        <taxon>Pterygota</taxon>
        <taxon>Neoptera</taxon>
        <taxon>Endopterygota</taxon>
        <taxon>Lepidoptera</taxon>
        <taxon>Glossata</taxon>
        <taxon>Ditrysia</taxon>
        <taxon>Tineoidea</taxon>
        <taxon>Psychidae</taxon>
        <taxon>Oiketicinae</taxon>
        <taxon>Eumeta</taxon>
    </lineage>
</organism>
<proteinExistence type="predicted"/>
<sequence>MNRKRNEEHLQLRRLQPQQNPKRILKTKLQHCARRQRKEYVAQKQQESLGQNKEWHCSWTKTEKQLVIEDESAEWYGPETRSSYYSHGPRTHRLSRQVKYYINQAKVNRQHPSDKHRLYVSRLRKGNVEDYLGSIEPEKHKIVCMKIEGENLSFLLHKYDPACSTTLIDSWGHPVKDPEEMKRLGASPKANPS</sequence>
<accession>A0A4C2A794</accession>
<dbReference type="EMBL" id="BGZK01002556">
    <property type="protein sequence ID" value="GBP94845.1"/>
    <property type="molecule type" value="Genomic_DNA"/>
</dbReference>
<evidence type="ECO:0000256" key="1">
    <source>
        <dbReference type="SAM" id="MobiDB-lite"/>
    </source>
</evidence>
<reference evidence="2 3" key="1">
    <citation type="journal article" date="2019" name="Commun. Biol.">
        <title>The bagworm genome reveals a unique fibroin gene that provides high tensile strength.</title>
        <authorList>
            <person name="Kono N."/>
            <person name="Nakamura H."/>
            <person name="Ohtoshi R."/>
            <person name="Tomita M."/>
            <person name="Numata K."/>
            <person name="Arakawa K."/>
        </authorList>
    </citation>
    <scope>NUCLEOTIDE SEQUENCE [LARGE SCALE GENOMIC DNA]</scope>
</reference>
<keyword evidence="3" id="KW-1185">Reference proteome</keyword>